<dbReference type="AlphaFoldDB" id="A0A833MD59"/>
<accession>A0A833MD59</accession>
<proteinExistence type="predicted"/>
<keyword evidence="2" id="KW-0547">Nucleotide-binding</keyword>
<dbReference type="GO" id="GO:0009229">
    <property type="term" value="P:thiamine diphosphate biosynthetic process"/>
    <property type="evidence" value="ECO:0007669"/>
    <property type="project" value="InterPro"/>
</dbReference>
<keyword evidence="8" id="KW-1185">Reference proteome</keyword>
<keyword evidence="3" id="KW-0418">Kinase</keyword>
<sequence length="373" mass="41999">MNLKGPVKLDKKTKQLVSRLNPMDIAVIHHRDLDEIAAKSLVDHKVKGVINCDSFISGKYPNRGPELLLNYKIPMYEVVEGNVFCHLKDGASIEIRENTLWYEGRPIAKLKLYTLEDIKSSLVKGEKNLQLELDKFIDNTLLYASREKNLLLKNVKLPNFKTQIKGKHVLVVVRGKNYKEDLETILPYIREEKPVLIGVDGGGDAIMDYGYIPDILIGDMDSVSDECIQKSKEVIVHGYPDGRAPGMERVSKLRRDGMIFPSAGTSEDVAMLLAFEKKAELIVAVGTHTNIVDFLEKGRAGMASTLLVRMKIGTKLVDAKGVNQLYKSTIGSRYLIWLGLASIVPITIIIFNSKPIRYLLRVLHLRIRLFLDM</sequence>
<organism evidence="7 8">
    <name type="scientific">Alkaliphilus serpentinus</name>
    <dbReference type="NCBI Taxonomy" id="1482731"/>
    <lineage>
        <taxon>Bacteria</taxon>
        <taxon>Bacillati</taxon>
        <taxon>Bacillota</taxon>
        <taxon>Clostridia</taxon>
        <taxon>Peptostreptococcales</taxon>
        <taxon>Natronincolaceae</taxon>
        <taxon>Alkaliphilus</taxon>
    </lineage>
</organism>
<feature type="domain" description="SteA-like C-terminal" evidence="6">
    <location>
        <begin position="320"/>
        <end position="371"/>
    </location>
</feature>
<gene>
    <name evidence="7" type="ORF">F8153_12360</name>
</gene>
<dbReference type="OrthoDB" id="9804377at2"/>
<dbReference type="NCBIfam" id="NF040608">
    <property type="entry name" value="division_SteA"/>
    <property type="match status" value="1"/>
</dbReference>
<keyword evidence="5" id="KW-0812">Transmembrane</keyword>
<dbReference type="InterPro" id="IPR047795">
    <property type="entry name" value="Put_SteA-like"/>
</dbReference>
<keyword evidence="4" id="KW-0067">ATP-binding</keyword>
<comment type="caution">
    <text evidence="7">The sequence shown here is derived from an EMBL/GenBank/DDBJ whole genome shotgun (WGS) entry which is preliminary data.</text>
</comment>
<dbReference type="EMBL" id="WBZB01000043">
    <property type="protein sequence ID" value="KAB3527380.1"/>
    <property type="molecule type" value="Genomic_DNA"/>
</dbReference>
<evidence type="ECO:0000313" key="7">
    <source>
        <dbReference type="EMBL" id="KAB3527380.1"/>
    </source>
</evidence>
<keyword evidence="5" id="KW-0472">Membrane</keyword>
<dbReference type="Proteomes" id="UP000465601">
    <property type="component" value="Unassembled WGS sequence"/>
</dbReference>
<dbReference type="GO" id="GO:0016301">
    <property type="term" value="F:kinase activity"/>
    <property type="evidence" value="ECO:0007669"/>
    <property type="project" value="UniProtKB-KW"/>
</dbReference>
<dbReference type="Gene3D" id="3.40.50.10240">
    <property type="entry name" value="Thiamin pyrophosphokinase, catalytic domain"/>
    <property type="match status" value="1"/>
</dbReference>
<keyword evidence="5" id="KW-1133">Transmembrane helix</keyword>
<evidence type="ECO:0000313" key="8">
    <source>
        <dbReference type="Proteomes" id="UP000465601"/>
    </source>
</evidence>
<evidence type="ECO:0000256" key="3">
    <source>
        <dbReference type="ARBA" id="ARBA00022777"/>
    </source>
</evidence>
<evidence type="ECO:0000256" key="4">
    <source>
        <dbReference type="ARBA" id="ARBA00022840"/>
    </source>
</evidence>
<evidence type="ECO:0000256" key="1">
    <source>
        <dbReference type="ARBA" id="ARBA00022679"/>
    </source>
</evidence>
<dbReference type="InterPro" id="IPR036759">
    <property type="entry name" value="TPK_catalytic_sf"/>
</dbReference>
<evidence type="ECO:0000259" key="6">
    <source>
        <dbReference type="Pfam" id="PF12555"/>
    </source>
</evidence>
<evidence type="ECO:0000256" key="2">
    <source>
        <dbReference type="ARBA" id="ARBA00022741"/>
    </source>
</evidence>
<feature type="transmembrane region" description="Helical" evidence="5">
    <location>
        <begin position="334"/>
        <end position="351"/>
    </location>
</feature>
<keyword evidence="1" id="KW-0808">Transferase</keyword>
<name>A0A833MD59_9FIRM</name>
<dbReference type="GO" id="GO:0005524">
    <property type="term" value="F:ATP binding"/>
    <property type="evidence" value="ECO:0007669"/>
    <property type="project" value="UniProtKB-KW"/>
</dbReference>
<dbReference type="RefSeq" id="WP_151866662.1">
    <property type="nucleotide sequence ID" value="NZ_WBZB01000043.1"/>
</dbReference>
<dbReference type="InterPro" id="IPR022215">
    <property type="entry name" value="SteA-like_C"/>
</dbReference>
<protein>
    <recommendedName>
        <fullName evidence="6">SteA-like C-terminal domain-containing protein</fullName>
    </recommendedName>
</protein>
<dbReference type="GO" id="GO:0004788">
    <property type="term" value="F:thiamine diphosphokinase activity"/>
    <property type="evidence" value="ECO:0007669"/>
    <property type="project" value="InterPro"/>
</dbReference>
<reference evidence="7 8" key="1">
    <citation type="submission" date="2019-10" db="EMBL/GenBank/DDBJ databases">
        <title>Alkaliphilus serpentinus sp. nov. and Alkaliphilus pronyensis sp. nov., two novel anaerobic alkaliphilic species isolated from the serpentinized-hosted hydrothermal field of the Prony Bay (New Caledonia).</title>
        <authorList>
            <person name="Postec A."/>
        </authorList>
    </citation>
    <scope>NUCLEOTIDE SEQUENCE [LARGE SCALE GENOMIC DNA]</scope>
    <source>
        <strain evidence="7 8">LacT</strain>
    </source>
</reference>
<evidence type="ECO:0000256" key="5">
    <source>
        <dbReference type="SAM" id="Phobius"/>
    </source>
</evidence>
<dbReference type="Pfam" id="PF12555">
    <property type="entry name" value="SteA-like_C"/>
    <property type="match status" value="1"/>
</dbReference>
<dbReference type="SUPFAM" id="SSF63999">
    <property type="entry name" value="Thiamin pyrophosphokinase, catalytic domain"/>
    <property type="match status" value="1"/>
</dbReference>